<feature type="compositionally biased region" description="Low complexity" evidence="6">
    <location>
        <begin position="10"/>
        <end position="23"/>
    </location>
</feature>
<proteinExistence type="inferred from homology"/>
<evidence type="ECO:0000256" key="3">
    <source>
        <dbReference type="ARBA" id="ARBA00022692"/>
    </source>
</evidence>
<keyword evidence="5 7" id="KW-0472">Membrane</keyword>
<dbReference type="Proteomes" id="UP001215503">
    <property type="component" value="Unassembled WGS sequence"/>
</dbReference>
<sequence length="322" mass="35269">MSQVSDRGEATPAQRAAAADPQTVQAEQQSRGDRTLNGIAMMLIAVSLFSLMDGFVKWLGDDYPTMQIVFFRSLFAFIPLAFIIHRMGGMSSALRVRRPGGHLLRCLCGTAAMSLLFYAYSQMKLADAVAISFAAPLFITLLSVPMLGEKVGMRRWLACLVGFVGVVIMIQPGPGVFQVIALVPLLGALFNALAMIYVRSLSRTETNASIIFWFTVSTTLLSGVFMPFQWVMPVGWDWGLLIMVGLLGGGAQIAMTAAFSRGAVAVIMPFKYTSMLWAVLTGWLIWGETPGLHIWLGWPLVVLSGLYIVYREAMLRRSPRTG</sequence>
<keyword evidence="10" id="KW-1185">Reference proteome</keyword>
<evidence type="ECO:0000256" key="5">
    <source>
        <dbReference type="ARBA" id="ARBA00023136"/>
    </source>
</evidence>
<feature type="transmembrane region" description="Helical" evidence="7">
    <location>
        <begin position="179"/>
        <end position="198"/>
    </location>
</feature>
<feature type="transmembrane region" description="Helical" evidence="7">
    <location>
        <begin position="103"/>
        <end position="120"/>
    </location>
</feature>
<feature type="domain" description="EamA" evidence="8">
    <location>
        <begin position="182"/>
        <end position="308"/>
    </location>
</feature>
<feature type="transmembrane region" description="Helical" evidence="7">
    <location>
        <begin position="156"/>
        <end position="173"/>
    </location>
</feature>
<evidence type="ECO:0000256" key="1">
    <source>
        <dbReference type="ARBA" id="ARBA00004141"/>
    </source>
</evidence>
<protein>
    <submittedName>
        <fullName evidence="9">DMT family transporter</fullName>
    </submittedName>
</protein>
<feature type="domain" description="EamA" evidence="8">
    <location>
        <begin position="37"/>
        <end position="170"/>
    </location>
</feature>
<dbReference type="RefSeq" id="WP_275819484.1">
    <property type="nucleotide sequence ID" value="NZ_JARHUD010000001.1"/>
</dbReference>
<evidence type="ECO:0000256" key="4">
    <source>
        <dbReference type="ARBA" id="ARBA00022989"/>
    </source>
</evidence>
<evidence type="ECO:0000259" key="8">
    <source>
        <dbReference type="Pfam" id="PF00892"/>
    </source>
</evidence>
<comment type="caution">
    <text evidence="9">The sequence shown here is derived from an EMBL/GenBank/DDBJ whole genome shotgun (WGS) entry which is preliminary data.</text>
</comment>
<feature type="transmembrane region" description="Helical" evidence="7">
    <location>
        <begin position="126"/>
        <end position="144"/>
    </location>
</feature>
<accession>A0ABT5YII1</accession>
<dbReference type="InterPro" id="IPR000620">
    <property type="entry name" value="EamA_dom"/>
</dbReference>
<comment type="subcellular location">
    <subcellularLocation>
        <location evidence="1">Membrane</location>
        <topology evidence="1">Multi-pass membrane protein</topology>
    </subcellularLocation>
</comment>
<keyword evidence="3 7" id="KW-0812">Transmembrane</keyword>
<evidence type="ECO:0000256" key="7">
    <source>
        <dbReference type="SAM" id="Phobius"/>
    </source>
</evidence>
<reference evidence="9 10" key="1">
    <citation type="submission" date="2023-03" db="EMBL/GenBank/DDBJ databases">
        <title>Fodinicurvata sp. CAU 1616 isolated from sea sendiment.</title>
        <authorList>
            <person name="Kim W."/>
        </authorList>
    </citation>
    <scope>NUCLEOTIDE SEQUENCE [LARGE SCALE GENOMIC DNA]</scope>
    <source>
        <strain evidence="9 10">CAU 1616</strain>
    </source>
</reference>
<dbReference type="Gene3D" id="1.10.3730.20">
    <property type="match status" value="1"/>
</dbReference>
<name>A0ABT5YII1_9PROT</name>
<feature type="transmembrane region" description="Helical" evidence="7">
    <location>
        <begin position="292"/>
        <end position="310"/>
    </location>
</feature>
<comment type="similarity">
    <text evidence="2">Belongs to the drug/metabolite transporter (DMT) superfamily. 10 TMS drug/metabolite exporter (DME) (TC 2.A.7.3) family.</text>
</comment>
<dbReference type="PANTHER" id="PTHR22911">
    <property type="entry name" value="ACYL-MALONYL CONDENSING ENZYME-RELATED"/>
    <property type="match status" value="1"/>
</dbReference>
<feature type="region of interest" description="Disordered" evidence="6">
    <location>
        <begin position="1"/>
        <end position="30"/>
    </location>
</feature>
<dbReference type="Pfam" id="PF00892">
    <property type="entry name" value="EamA"/>
    <property type="match status" value="2"/>
</dbReference>
<evidence type="ECO:0000256" key="2">
    <source>
        <dbReference type="ARBA" id="ARBA00009853"/>
    </source>
</evidence>
<dbReference type="PANTHER" id="PTHR22911:SF6">
    <property type="entry name" value="SOLUTE CARRIER FAMILY 35 MEMBER G1"/>
    <property type="match status" value="1"/>
</dbReference>
<feature type="transmembrane region" description="Helical" evidence="7">
    <location>
        <begin position="266"/>
        <end position="286"/>
    </location>
</feature>
<gene>
    <name evidence="9" type="ORF">P2G67_01965</name>
</gene>
<dbReference type="InterPro" id="IPR037185">
    <property type="entry name" value="EmrE-like"/>
</dbReference>
<evidence type="ECO:0000256" key="6">
    <source>
        <dbReference type="SAM" id="MobiDB-lite"/>
    </source>
</evidence>
<evidence type="ECO:0000313" key="10">
    <source>
        <dbReference type="Proteomes" id="UP001215503"/>
    </source>
</evidence>
<feature type="transmembrane region" description="Helical" evidence="7">
    <location>
        <begin position="210"/>
        <end position="232"/>
    </location>
</feature>
<organism evidence="9 10">
    <name type="scientific">Aquibaculum arenosum</name>
    <dbReference type="NCBI Taxonomy" id="3032591"/>
    <lineage>
        <taxon>Bacteria</taxon>
        <taxon>Pseudomonadati</taxon>
        <taxon>Pseudomonadota</taxon>
        <taxon>Alphaproteobacteria</taxon>
        <taxon>Rhodospirillales</taxon>
        <taxon>Rhodovibrionaceae</taxon>
        <taxon>Aquibaculum</taxon>
    </lineage>
</organism>
<feature type="transmembrane region" description="Helical" evidence="7">
    <location>
        <begin position="238"/>
        <end position="259"/>
    </location>
</feature>
<evidence type="ECO:0000313" key="9">
    <source>
        <dbReference type="EMBL" id="MDF2094738.1"/>
    </source>
</evidence>
<dbReference type="EMBL" id="JARHUD010000001">
    <property type="protein sequence ID" value="MDF2094738.1"/>
    <property type="molecule type" value="Genomic_DNA"/>
</dbReference>
<feature type="transmembrane region" description="Helical" evidence="7">
    <location>
        <begin position="39"/>
        <end position="59"/>
    </location>
</feature>
<keyword evidence="4 7" id="KW-1133">Transmembrane helix</keyword>
<dbReference type="SUPFAM" id="SSF103481">
    <property type="entry name" value="Multidrug resistance efflux transporter EmrE"/>
    <property type="match status" value="2"/>
</dbReference>
<feature type="transmembrane region" description="Helical" evidence="7">
    <location>
        <begin position="65"/>
        <end position="83"/>
    </location>
</feature>